<reference evidence="2 3" key="1">
    <citation type="submission" date="2019-07" db="EMBL/GenBank/DDBJ databases">
        <title>Litoreibacter alkalisoli sp. nov., isolated from saline-alkaline soil.</title>
        <authorList>
            <person name="Wang S."/>
            <person name="Xu L."/>
            <person name="Xing Y.-T."/>
            <person name="Sun J.-Q."/>
        </authorList>
    </citation>
    <scope>NUCLEOTIDE SEQUENCE [LARGE SCALE GENOMIC DNA]</scope>
    <source>
        <strain evidence="2 3">LN3S51</strain>
    </source>
</reference>
<dbReference type="KEGG" id="lit:FPZ52_04365"/>
<evidence type="ECO:0000313" key="2">
    <source>
        <dbReference type="EMBL" id="QDY68937.1"/>
    </source>
</evidence>
<dbReference type="Proteomes" id="UP000318483">
    <property type="component" value="Chromosome"/>
</dbReference>
<dbReference type="GO" id="GO:0004497">
    <property type="term" value="F:monooxygenase activity"/>
    <property type="evidence" value="ECO:0007669"/>
    <property type="project" value="UniProtKB-KW"/>
</dbReference>
<organism evidence="2 3">
    <name type="scientific">Qingshengfaniella alkalisoli</name>
    <dbReference type="NCBI Taxonomy" id="2599296"/>
    <lineage>
        <taxon>Bacteria</taxon>
        <taxon>Pseudomonadati</taxon>
        <taxon>Pseudomonadota</taxon>
        <taxon>Alphaproteobacteria</taxon>
        <taxon>Rhodobacterales</taxon>
        <taxon>Paracoccaceae</taxon>
        <taxon>Qingshengfaniella</taxon>
    </lineage>
</organism>
<evidence type="ECO:0000313" key="3">
    <source>
        <dbReference type="Proteomes" id="UP000318483"/>
    </source>
</evidence>
<keyword evidence="2" id="KW-0503">Monooxygenase</keyword>
<name>A0A5B8J376_9RHOB</name>
<dbReference type="Pfam" id="PF03992">
    <property type="entry name" value="ABM"/>
    <property type="match status" value="1"/>
</dbReference>
<keyword evidence="3" id="KW-1185">Reference proteome</keyword>
<gene>
    <name evidence="2" type="ORF">FPZ52_04365</name>
</gene>
<dbReference type="Gene3D" id="3.30.70.100">
    <property type="match status" value="1"/>
</dbReference>
<dbReference type="InterPro" id="IPR007138">
    <property type="entry name" value="ABM_dom"/>
</dbReference>
<dbReference type="EMBL" id="CP042261">
    <property type="protein sequence ID" value="QDY68937.1"/>
    <property type="molecule type" value="Genomic_DNA"/>
</dbReference>
<accession>A0A5B8J376</accession>
<keyword evidence="2" id="KW-0560">Oxidoreductase</keyword>
<dbReference type="OrthoDB" id="9797178at2"/>
<evidence type="ECO:0000259" key="1">
    <source>
        <dbReference type="Pfam" id="PF03992"/>
    </source>
</evidence>
<sequence>MPQICLTGTITCTIQEIDILRNALPEHIRLTRAERGCLYFAVTQDVRDPTVFHVEERFADQAAFDAHQARTKSTTWFTATQHMTRNYEIRLD</sequence>
<dbReference type="InterPro" id="IPR011008">
    <property type="entry name" value="Dimeric_a/b-barrel"/>
</dbReference>
<feature type="domain" description="ABM" evidence="1">
    <location>
        <begin position="17"/>
        <end position="75"/>
    </location>
</feature>
<proteinExistence type="predicted"/>
<dbReference type="RefSeq" id="WP_146364062.1">
    <property type="nucleotide sequence ID" value="NZ_CP042261.1"/>
</dbReference>
<dbReference type="AlphaFoldDB" id="A0A5B8J376"/>
<protein>
    <submittedName>
        <fullName evidence="2">Antibiotic biosynthesis monooxygenase</fullName>
    </submittedName>
</protein>
<dbReference type="SUPFAM" id="SSF54909">
    <property type="entry name" value="Dimeric alpha+beta barrel"/>
    <property type="match status" value="1"/>
</dbReference>